<name>A0A233REK3_9GAMM</name>
<dbReference type="Proteomes" id="UP000242757">
    <property type="component" value="Unassembled WGS sequence"/>
</dbReference>
<gene>
    <name evidence="1" type="ORF">B6S08_10225</name>
</gene>
<dbReference type="AlphaFoldDB" id="A0A233REK3"/>
<protein>
    <submittedName>
        <fullName evidence="1">Uncharacterized protein</fullName>
    </submittedName>
</protein>
<evidence type="ECO:0000313" key="1">
    <source>
        <dbReference type="EMBL" id="OXY81823.1"/>
    </source>
</evidence>
<evidence type="ECO:0000313" key="2">
    <source>
        <dbReference type="Proteomes" id="UP000242757"/>
    </source>
</evidence>
<comment type="caution">
    <text evidence="1">The sequence shown here is derived from an EMBL/GenBank/DDBJ whole genome shotgun (WGS) entry which is preliminary data.</text>
</comment>
<dbReference type="EMBL" id="NBIM01000002">
    <property type="protein sequence ID" value="OXY81823.1"/>
    <property type="molecule type" value="Genomic_DNA"/>
</dbReference>
<sequence length="76" mass="8485">MYWAAHNGHVSRLTSHVSRLTSHVSRLTSHVSRLTSHVSRLTSHVSRPRLTFHRHKKAPHVGGALKACCWSALVGQ</sequence>
<accession>A0A233REK3</accession>
<reference evidence="1 2" key="1">
    <citation type="submission" date="2017-08" db="EMBL/GenBank/DDBJ databases">
        <title>A Genome Sequence of Oceanimonas doudoroffii ATCC 27123T.</title>
        <authorList>
            <person name="Brennan M.A."/>
            <person name="Maclea K.S."/>
            <person name="Mcclelland W.D."/>
            <person name="Trachtenberg A.M."/>
        </authorList>
    </citation>
    <scope>NUCLEOTIDE SEQUENCE [LARGE SCALE GENOMIC DNA]</scope>
    <source>
        <strain evidence="1 2">ATCC 27123</strain>
    </source>
</reference>
<proteinExistence type="predicted"/>
<organism evidence="1 2">
    <name type="scientific">Oceanimonas doudoroffii</name>
    <dbReference type="NCBI Taxonomy" id="84158"/>
    <lineage>
        <taxon>Bacteria</taxon>
        <taxon>Pseudomonadati</taxon>
        <taxon>Pseudomonadota</taxon>
        <taxon>Gammaproteobacteria</taxon>
        <taxon>Aeromonadales</taxon>
        <taxon>Aeromonadaceae</taxon>
        <taxon>Oceanimonas</taxon>
    </lineage>
</organism>
<keyword evidence="2" id="KW-1185">Reference proteome</keyword>